<reference evidence="1 2" key="2">
    <citation type="journal article" date="2016" name="Int. J. Syst. Evol. Microbiol.">
        <title>Pyrococcus kukulkanii sp. nov., a hyperthermophilic, piezophilic archaeon isolated from a deep-sea hydrothermal vent.</title>
        <authorList>
            <person name="Callac N."/>
            <person name="Oger P."/>
            <person name="Lesongeur F."/>
            <person name="Rattray J.E."/>
            <person name="Vannier P."/>
            <person name="Michoud G."/>
            <person name="Beauverger M."/>
            <person name="Gayet N."/>
            <person name="Rouxel O."/>
            <person name="Jebbar M."/>
            <person name="Godfroy A."/>
        </authorList>
    </citation>
    <scope>NUCLEOTIDE SEQUENCE [LARGE SCALE GENOMIC DNA]</scope>
    <source>
        <strain evidence="1 2">NCB100</strain>
    </source>
</reference>
<evidence type="ECO:0000313" key="2">
    <source>
        <dbReference type="Proteomes" id="UP000070587"/>
    </source>
</evidence>
<dbReference type="KEGG" id="pyc:TQ32_05200"/>
<reference evidence="2" key="1">
    <citation type="submission" date="2015-02" db="EMBL/GenBank/DDBJ databases">
        <title>Pyrococcus kukulkanii sp. nov., a novel hyperthermophilic archaeon isolated from a deep-sea hydrothermal vent at the Guaymas Basin.</title>
        <authorList>
            <person name="Oger P.M."/>
            <person name="Callac N."/>
            <person name="Jebbar M."/>
            <person name="Godfroy A."/>
        </authorList>
    </citation>
    <scope>NUCLEOTIDE SEQUENCE [LARGE SCALE GENOMIC DNA]</scope>
    <source>
        <strain evidence="2">NCB100</strain>
    </source>
</reference>
<dbReference type="Proteomes" id="UP000070587">
    <property type="component" value="Chromosome"/>
</dbReference>
<dbReference type="STRING" id="1609559.TQ32_05200"/>
<dbReference type="AlphaFoldDB" id="A0A127B993"/>
<sequence length="87" mass="9985">MLRLRYLSDIYLSKVTSHFAGDMLVMEEIGEVSEPTARKILEMGEVTPETLPALNLNELPDKDRKVIERAISGEWKALKVVRREKND</sequence>
<dbReference type="PATRIC" id="fig|1609559.3.peg.1083"/>
<organism evidence="1 2">
    <name type="scientific">Pyrococcus kukulkanii</name>
    <dbReference type="NCBI Taxonomy" id="1609559"/>
    <lineage>
        <taxon>Archaea</taxon>
        <taxon>Methanobacteriati</taxon>
        <taxon>Methanobacteriota</taxon>
        <taxon>Thermococci</taxon>
        <taxon>Thermococcales</taxon>
        <taxon>Thermococcaceae</taxon>
        <taxon>Pyrococcus</taxon>
    </lineage>
</organism>
<evidence type="ECO:0000313" key="1">
    <source>
        <dbReference type="EMBL" id="AMM53943.1"/>
    </source>
</evidence>
<gene>
    <name evidence="1" type="ORF">TQ32_05200</name>
</gene>
<accession>A0A127B993</accession>
<name>A0A127B993_9EURY</name>
<protein>
    <submittedName>
        <fullName evidence="1">Uncharacterized protein</fullName>
    </submittedName>
</protein>
<proteinExistence type="predicted"/>
<dbReference type="EMBL" id="CP010835">
    <property type="protein sequence ID" value="AMM53943.1"/>
    <property type="molecule type" value="Genomic_DNA"/>
</dbReference>